<keyword evidence="9" id="KW-1185">Reference proteome</keyword>
<evidence type="ECO:0000256" key="4">
    <source>
        <dbReference type="ARBA" id="ARBA00022801"/>
    </source>
</evidence>
<evidence type="ECO:0000313" key="9">
    <source>
        <dbReference type="Proteomes" id="UP000265515"/>
    </source>
</evidence>
<keyword evidence="4 7" id="KW-0378">Hydrolase</keyword>
<keyword evidence="3 7" id="KW-0479">Metal-binding</keyword>
<dbReference type="AlphaFoldDB" id="A0A388JS81"/>
<dbReference type="InterPro" id="IPR036821">
    <property type="entry name" value="Peptide_deformylase_sf"/>
</dbReference>
<dbReference type="HAMAP" id="MF_00163">
    <property type="entry name" value="Pep_deformylase"/>
    <property type="match status" value="1"/>
</dbReference>
<dbReference type="NCBIfam" id="NF001159">
    <property type="entry name" value="PRK00150.1-3"/>
    <property type="match status" value="1"/>
</dbReference>
<dbReference type="Gramene" id="GBG60572">
    <property type="protein sequence ID" value="GBG60572"/>
    <property type="gene ID" value="CBR_g8594"/>
</dbReference>
<name>A0A388JS81_CHABU</name>
<protein>
    <recommendedName>
        <fullName evidence="2 7">Peptide deformylase</fullName>
        <ecNumber evidence="2 7">3.5.1.88</ecNumber>
    </recommendedName>
</protein>
<comment type="function">
    <text evidence="6 7">Removes the formyl group from the N-terminal Met of newly synthesized proteins.</text>
</comment>
<dbReference type="CDD" id="cd00487">
    <property type="entry name" value="Pep_deformylase"/>
    <property type="match status" value="1"/>
</dbReference>
<evidence type="ECO:0000256" key="1">
    <source>
        <dbReference type="ARBA" id="ARBA00010759"/>
    </source>
</evidence>
<dbReference type="GO" id="GO:0042586">
    <property type="term" value="F:peptide deformylase activity"/>
    <property type="evidence" value="ECO:0007669"/>
    <property type="project" value="UniProtKB-EC"/>
</dbReference>
<keyword evidence="7" id="KW-0150">Chloroplast</keyword>
<dbReference type="Gene3D" id="3.90.45.10">
    <property type="entry name" value="Peptide deformylase"/>
    <property type="match status" value="1"/>
</dbReference>
<evidence type="ECO:0000256" key="2">
    <source>
        <dbReference type="ARBA" id="ARBA00012175"/>
    </source>
</evidence>
<dbReference type="FunFam" id="3.90.45.10:FF:000003">
    <property type="entry name" value="Peptide deformylase"/>
    <property type="match status" value="1"/>
</dbReference>
<evidence type="ECO:0000256" key="5">
    <source>
        <dbReference type="ARBA" id="ARBA00022917"/>
    </source>
</evidence>
<dbReference type="EMBL" id="BFEA01000012">
    <property type="protein sequence ID" value="GBG60572.1"/>
    <property type="molecule type" value="Genomic_DNA"/>
</dbReference>
<dbReference type="GO" id="GO:0006412">
    <property type="term" value="P:translation"/>
    <property type="evidence" value="ECO:0007669"/>
    <property type="project" value="UniProtKB-KW"/>
</dbReference>
<dbReference type="STRING" id="69332.A0A388JS81"/>
<dbReference type="SUPFAM" id="SSF56420">
    <property type="entry name" value="Peptide deformylase"/>
    <property type="match status" value="1"/>
</dbReference>
<accession>A0A388JS81</accession>
<organism evidence="8 9">
    <name type="scientific">Chara braunii</name>
    <name type="common">Braun's stonewort</name>
    <dbReference type="NCBI Taxonomy" id="69332"/>
    <lineage>
        <taxon>Eukaryota</taxon>
        <taxon>Viridiplantae</taxon>
        <taxon>Streptophyta</taxon>
        <taxon>Charophyceae</taxon>
        <taxon>Charales</taxon>
        <taxon>Characeae</taxon>
        <taxon>Chara</taxon>
    </lineage>
</organism>
<comment type="similarity">
    <text evidence="1 7">Belongs to the polypeptide deformylase family.</text>
</comment>
<keyword evidence="7" id="KW-0934">Plastid</keyword>
<dbReference type="PRINTS" id="PR01576">
    <property type="entry name" value="PDEFORMYLASE"/>
</dbReference>
<dbReference type="InterPro" id="IPR023635">
    <property type="entry name" value="Peptide_deformylase"/>
</dbReference>
<proteinExistence type="inferred from homology"/>
<keyword evidence="5 7" id="KW-0648">Protein biosynthesis</keyword>
<dbReference type="GO" id="GO:0051604">
    <property type="term" value="P:protein maturation"/>
    <property type="evidence" value="ECO:0007669"/>
    <property type="project" value="EnsemblPlants"/>
</dbReference>
<keyword evidence="7" id="KW-0809">Transit peptide</keyword>
<sequence>MEFLPVASGDAMKIAAFGNTAFGGLSRKSSFSGMTTKALFGFGRPSLPEIVQAGDPVLHERAREVRREEIGSPAIEKTINDMVAVMRTAPGVGLAAPQIGVPLQIIVLEDAKEYMRYNTQEELELQERKPFNLLVLINPVLTKVGKETAAFFEGCLSVEKYRALVERALEVEVKALGRDGKPVHIKARGWQARILQHECDHLNGLLYVDRMVPRTFRSVENLHLPLAADCPRPGPCLHPVKRASA</sequence>
<evidence type="ECO:0000313" key="8">
    <source>
        <dbReference type="EMBL" id="GBG60572.1"/>
    </source>
</evidence>
<dbReference type="NCBIfam" id="TIGR00079">
    <property type="entry name" value="pept_deformyl"/>
    <property type="match status" value="1"/>
</dbReference>
<comment type="caution">
    <text evidence="8">The sequence shown here is derived from an EMBL/GenBank/DDBJ whole genome shotgun (WGS) entry which is preliminary data.</text>
</comment>
<evidence type="ECO:0000256" key="6">
    <source>
        <dbReference type="ARBA" id="ARBA00037114"/>
    </source>
</evidence>
<dbReference type="OMA" id="HLYYDHI"/>
<dbReference type="Proteomes" id="UP000265515">
    <property type="component" value="Unassembled WGS sequence"/>
</dbReference>
<gene>
    <name evidence="8" type="ORF">CBR_g8594</name>
</gene>
<dbReference type="GO" id="GO:0005739">
    <property type="term" value="C:mitochondrion"/>
    <property type="evidence" value="ECO:0007669"/>
    <property type="project" value="EnsemblPlants"/>
</dbReference>
<reference evidence="8 9" key="1">
    <citation type="journal article" date="2018" name="Cell">
        <title>The Chara Genome: Secondary Complexity and Implications for Plant Terrestrialization.</title>
        <authorList>
            <person name="Nishiyama T."/>
            <person name="Sakayama H."/>
            <person name="Vries J.D."/>
            <person name="Buschmann H."/>
            <person name="Saint-Marcoux D."/>
            <person name="Ullrich K.K."/>
            <person name="Haas F.B."/>
            <person name="Vanderstraeten L."/>
            <person name="Becker D."/>
            <person name="Lang D."/>
            <person name="Vosolsobe S."/>
            <person name="Rombauts S."/>
            <person name="Wilhelmsson P.K.I."/>
            <person name="Janitza P."/>
            <person name="Kern R."/>
            <person name="Heyl A."/>
            <person name="Rumpler F."/>
            <person name="Villalobos L.I.A.C."/>
            <person name="Clay J.M."/>
            <person name="Skokan R."/>
            <person name="Toyoda A."/>
            <person name="Suzuki Y."/>
            <person name="Kagoshima H."/>
            <person name="Schijlen E."/>
            <person name="Tajeshwar N."/>
            <person name="Catarino B."/>
            <person name="Hetherington A.J."/>
            <person name="Saltykova A."/>
            <person name="Bonnot C."/>
            <person name="Breuninger H."/>
            <person name="Symeonidi A."/>
            <person name="Radhakrishnan G.V."/>
            <person name="Van Nieuwerburgh F."/>
            <person name="Deforce D."/>
            <person name="Chang C."/>
            <person name="Karol K.G."/>
            <person name="Hedrich R."/>
            <person name="Ulvskov P."/>
            <person name="Glockner G."/>
            <person name="Delwiche C.F."/>
            <person name="Petrasek J."/>
            <person name="Van de Peer Y."/>
            <person name="Friml J."/>
            <person name="Beilby M."/>
            <person name="Dolan L."/>
            <person name="Kohara Y."/>
            <person name="Sugano S."/>
            <person name="Fujiyama A."/>
            <person name="Delaux P.-M."/>
            <person name="Quint M."/>
            <person name="TheiBen G."/>
            <person name="Hagemann M."/>
            <person name="Harholt J."/>
            <person name="Dunand C."/>
            <person name="Zachgo S."/>
            <person name="Langdale J."/>
            <person name="Maumus F."/>
            <person name="Straeten D.V.D."/>
            <person name="Gould S.B."/>
            <person name="Rensing S.A."/>
        </authorList>
    </citation>
    <scope>NUCLEOTIDE SEQUENCE [LARGE SCALE GENOMIC DNA]</scope>
    <source>
        <strain evidence="8 9">S276</strain>
    </source>
</reference>
<dbReference type="GO" id="GO:0046872">
    <property type="term" value="F:metal ion binding"/>
    <property type="evidence" value="ECO:0007669"/>
    <property type="project" value="UniProtKB-KW"/>
</dbReference>
<dbReference type="GO" id="GO:0009507">
    <property type="term" value="C:chloroplast"/>
    <property type="evidence" value="ECO:0007669"/>
    <property type="project" value="UniProtKB-SubCell"/>
</dbReference>
<evidence type="ECO:0000256" key="7">
    <source>
        <dbReference type="RuleBase" id="RU362111"/>
    </source>
</evidence>
<dbReference type="PANTHER" id="PTHR10458">
    <property type="entry name" value="PEPTIDE DEFORMYLASE"/>
    <property type="match status" value="1"/>
</dbReference>
<dbReference type="PANTHER" id="PTHR10458:SF2">
    <property type="entry name" value="PEPTIDE DEFORMYLASE, MITOCHONDRIAL"/>
    <property type="match status" value="1"/>
</dbReference>
<dbReference type="EC" id="3.5.1.88" evidence="2 7"/>
<dbReference type="OrthoDB" id="276063at2759"/>
<comment type="catalytic activity">
    <reaction evidence="7">
        <text>N-terminal N-formyl-L-methionyl-[peptide] + H2O = N-terminal L-methionyl-[peptide] + formate</text>
        <dbReference type="Rhea" id="RHEA:24420"/>
        <dbReference type="Rhea" id="RHEA-COMP:10639"/>
        <dbReference type="Rhea" id="RHEA-COMP:10640"/>
        <dbReference type="ChEBI" id="CHEBI:15377"/>
        <dbReference type="ChEBI" id="CHEBI:15740"/>
        <dbReference type="ChEBI" id="CHEBI:49298"/>
        <dbReference type="ChEBI" id="CHEBI:64731"/>
        <dbReference type="EC" id="3.5.1.88"/>
    </reaction>
</comment>
<dbReference type="Pfam" id="PF01327">
    <property type="entry name" value="Pep_deformylase"/>
    <property type="match status" value="1"/>
</dbReference>
<evidence type="ECO:0000256" key="3">
    <source>
        <dbReference type="ARBA" id="ARBA00022723"/>
    </source>
</evidence>
<comment type="subcellular location">
    <subcellularLocation>
        <location evidence="7">Plastid</location>
        <location evidence="7">Chloroplast</location>
    </subcellularLocation>
</comment>